<evidence type="ECO:0000313" key="3">
    <source>
        <dbReference type="Proteomes" id="UP001642900"/>
    </source>
</evidence>
<dbReference type="GO" id="GO:0003676">
    <property type="term" value="F:nucleic acid binding"/>
    <property type="evidence" value="ECO:0007669"/>
    <property type="project" value="InterPro"/>
</dbReference>
<dbReference type="Gene3D" id="3.30.420.10">
    <property type="entry name" value="Ribonuclease H-like superfamily/Ribonuclease H"/>
    <property type="match status" value="1"/>
</dbReference>
<dbReference type="InterPro" id="IPR047201">
    <property type="entry name" value="ERI-1_3'hExo-like"/>
</dbReference>
<dbReference type="EMBL" id="JAAKZF010000158">
    <property type="protein sequence ID" value="NGO55968.1"/>
    <property type="molecule type" value="Genomic_DNA"/>
</dbReference>
<dbReference type="InterPro" id="IPR036397">
    <property type="entry name" value="RNaseH_sf"/>
</dbReference>
<keyword evidence="2" id="KW-0540">Nuclease</keyword>
<comment type="caution">
    <text evidence="2">The sequence shown here is derived from an EMBL/GenBank/DDBJ whole genome shotgun (WGS) entry which is preliminary data.</text>
</comment>
<feature type="domain" description="Exonuclease" evidence="1">
    <location>
        <begin position="3"/>
        <end position="196"/>
    </location>
</feature>
<dbReference type="Proteomes" id="UP001642900">
    <property type="component" value="Unassembled WGS sequence"/>
</dbReference>
<dbReference type="SUPFAM" id="SSF53098">
    <property type="entry name" value="Ribonuclease H-like"/>
    <property type="match status" value="1"/>
</dbReference>
<evidence type="ECO:0000313" key="2">
    <source>
        <dbReference type="EMBL" id="NGO55968.1"/>
    </source>
</evidence>
<evidence type="ECO:0000259" key="1">
    <source>
        <dbReference type="SMART" id="SM00479"/>
    </source>
</evidence>
<dbReference type="GO" id="GO:0000175">
    <property type="term" value="F:3'-5'-RNA exonuclease activity"/>
    <property type="evidence" value="ECO:0007669"/>
    <property type="project" value="InterPro"/>
</dbReference>
<keyword evidence="2" id="KW-0269">Exonuclease</keyword>
<accession>A0A6G4WNL3</accession>
<dbReference type="SMART" id="SM00479">
    <property type="entry name" value="EXOIII"/>
    <property type="match status" value="1"/>
</dbReference>
<protein>
    <submittedName>
        <fullName evidence="2">Exonuclease domain-containing protein</fullName>
    </submittedName>
</protein>
<proteinExistence type="predicted"/>
<dbReference type="AlphaFoldDB" id="A0A6G4WNL3"/>
<name>A0A6G4WNL3_9HYPH</name>
<dbReference type="InterPro" id="IPR013520">
    <property type="entry name" value="Ribonucl_H"/>
</dbReference>
<dbReference type="RefSeq" id="WP_165034302.1">
    <property type="nucleotide sequence ID" value="NZ_JAAKZF010000158.1"/>
</dbReference>
<keyword evidence="2" id="KW-0378">Hydrolase</keyword>
<dbReference type="GO" id="GO:0006259">
    <property type="term" value="P:DNA metabolic process"/>
    <property type="evidence" value="ECO:0007669"/>
    <property type="project" value="UniProtKB-ARBA"/>
</dbReference>
<reference evidence="2 3" key="1">
    <citation type="submission" date="2020-02" db="EMBL/GenBank/DDBJ databases">
        <title>Genome sequence of strain CCNWXJ40-4.</title>
        <authorList>
            <person name="Gao J."/>
            <person name="Sun J."/>
        </authorList>
    </citation>
    <scope>NUCLEOTIDE SEQUENCE [LARGE SCALE GENOMIC DNA]</scope>
    <source>
        <strain evidence="2 3">CCNWXJ 40-4</strain>
    </source>
</reference>
<organism evidence="2 3">
    <name type="scientific">Allomesorhizobium camelthorni</name>
    <dbReference type="NCBI Taxonomy" id="475069"/>
    <lineage>
        <taxon>Bacteria</taxon>
        <taxon>Pseudomonadati</taxon>
        <taxon>Pseudomonadota</taxon>
        <taxon>Alphaproteobacteria</taxon>
        <taxon>Hyphomicrobiales</taxon>
        <taxon>Phyllobacteriaceae</taxon>
        <taxon>Allomesorhizobium</taxon>
    </lineage>
</organism>
<dbReference type="CDD" id="cd06133">
    <property type="entry name" value="ERI-1_3'hExo_like"/>
    <property type="match status" value="1"/>
</dbReference>
<gene>
    <name evidence="2" type="ORF">G6N73_34075</name>
</gene>
<keyword evidence="3" id="KW-1185">Reference proteome</keyword>
<sequence length="204" mass="22426">MKTAIVFDCEFVCVEGSLSRFWCAAHDPDPVIAQIGAVKLGVAGDFPLLDTYKAYVQPIDRFGNRYVIDPYFTELTGITEDNIQTEGLPLQDALAGIDRFSEGARFWSWGKDELNMVAISCYITGVQPPIPAQRFDNAVKLVIAAGMPIEDIAKTPSNKLADYYGVEHPPLQGHDALDDALSVAYALQHLLKTGKLQSDAFDRT</sequence>
<dbReference type="InterPro" id="IPR012337">
    <property type="entry name" value="RNaseH-like_sf"/>
</dbReference>